<reference evidence="2" key="3">
    <citation type="submission" date="2015-06" db="UniProtKB">
        <authorList>
            <consortium name="EnsemblProtists"/>
        </authorList>
    </citation>
    <scope>IDENTIFICATION</scope>
</reference>
<dbReference type="HOGENOM" id="CLU_1121871_0_0_1"/>
<dbReference type="Proteomes" id="UP000011087">
    <property type="component" value="Unassembled WGS sequence"/>
</dbReference>
<organism evidence="1">
    <name type="scientific">Guillardia theta (strain CCMP2712)</name>
    <name type="common">Cryptophyte</name>
    <dbReference type="NCBI Taxonomy" id="905079"/>
    <lineage>
        <taxon>Eukaryota</taxon>
        <taxon>Cryptophyceae</taxon>
        <taxon>Pyrenomonadales</taxon>
        <taxon>Geminigeraceae</taxon>
        <taxon>Guillardia</taxon>
    </lineage>
</organism>
<accession>L1IPQ8</accession>
<dbReference type="GeneID" id="17294754"/>
<dbReference type="EnsemblProtists" id="EKX38082">
    <property type="protein sequence ID" value="EKX38082"/>
    <property type="gene ID" value="GUITHDRAFT_115844"/>
</dbReference>
<protein>
    <submittedName>
        <fullName evidence="1 2">Uncharacterized protein</fullName>
    </submittedName>
</protein>
<sequence>MSKGDVEHSSACSDEEEKERILEFLEFHDMKSSRALEAITETLIPSDHAVASELLARLNLVTQVGVMPSFSDAGARTGYLLKRMIHRSSILAALFLKRETSVMISAKMEQDVCRVISLGGAGGSDAMAMYLLRDYLKSKMILDVMVSDYEVRACFLDVKSLTVLVENALKLTTGHFGILPQMFERATDDCMFVFIDSSLKLWEPIEDLASAHGLVTARLKWSKRILRMQRTANLSKNILFVFKSSRSE</sequence>
<dbReference type="RefSeq" id="XP_005825062.1">
    <property type="nucleotide sequence ID" value="XM_005825005.1"/>
</dbReference>
<keyword evidence="3" id="KW-1185">Reference proteome</keyword>
<dbReference type="KEGG" id="gtt:GUITHDRAFT_115844"/>
<dbReference type="OrthoDB" id="1923159at2759"/>
<dbReference type="AlphaFoldDB" id="L1IPQ8"/>
<evidence type="ECO:0000313" key="1">
    <source>
        <dbReference type="EMBL" id="EKX38082.1"/>
    </source>
</evidence>
<gene>
    <name evidence="1" type="ORF">GUITHDRAFT_115844</name>
</gene>
<proteinExistence type="predicted"/>
<reference evidence="1 3" key="1">
    <citation type="journal article" date="2012" name="Nature">
        <title>Algal genomes reveal evolutionary mosaicism and the fate of nucleomorphs.</title>
        <authorList>
            <consortium name="DOE Joint Genome Institute"/>
            <person name="Curtis B.A."/>
            <person name="Tanifuji G."/>
            <person name="Burki F."/>
            <person name="Gruber A."/>
            <person name="Irimia M."/>
            <person name="Maruyama S."/>
            <person name="Arias M.C."/>
            <person name="Ball S.G."/>
            <person name="Gile G.H."/>
            <person name="Hirakawa Y."/>
            <person name="Hopkins J.F."/>
            <person name="Kuo A."/>
            <person name="Rensing S.A."/>
            <person name="Schmutz J."/>
            <person name="Symeonidi A."/>
            <person name="Elias M."/>
            <person name="Eveleigh R.J."/>
            <person name="Herman E.K."/>
            <person name="Klute M.J."/>
            <person name="Nakayama T."/>
            <person name="Obornik M."/>
            <person name="Reyes-Prieto A."/>
            <person name="Armbrust E.V."/>
            <person name="Aves S.J."/>
            <person name="Beiko R.G."/>
            <person name="Coutinho P."/>
            <person name="Dacks J.B."/>
            <person name="Durnford D.G."/>
            <person name="Fast N.M."/>
            <person name="Green B.R."/>
            <person name="Grisdale C.J."/>
            <person name="Hempel F."/>
            <person name="Henrissat B."/>
            <person name="Hoppner M.P."/>
            <person name="Ishida K."/>
            <person name="Kim E."/>
            <person name="Koreny L."/>
            <person name="Kroth P.G."/>
            <person name="Liu Y."/>
            <person name="Malik S.B."/>
            <person name="Maier U.G."/>
            <person name="McRose D."/>
            <person name="Mock T."/>
            <person name="Neilson J.A."/>
            <person name="Onodera N.T."/>
            <person name="Poole A.M."/>
            <person name="Pritham E.J."/>
            <person name="Richards T.A."/>
            <person name="Rocap G."/>
            <person name="Roy S.W."/>
            <person name="Sarai C."/>
            <person name="Schaack S."/>
            <person name="Shirato S."/>
            <person name="Slamovits C.H."/>
            <person name="Spencer D.F."/>
            <person name="Suzuki S."/>
            <person name="Worden A.Z."/>
            <person name="Zauner S."/>
            <person name="Barry K."/>
            <person name="Bell C."/>
            <person name="Bharti A.K."/>
            <person name="Crow J.A."/>
            <person name="Grimwood J."/>
            <person name="Kramer R."/>
            <person name="Lindquist E."/>
            <person name="Lucas S."/>
            <person name="Salamov A."/>
            <person name="McFadden G.I."/>
            <person name="Lane C.E."/>
            <person name="Keeling P.J."/>
            <person name="Gray M.W."/>
            <person name="Grigoriev I.V."/>
            <person name="Archibald J.M."/>
        </authorList>
    </citation>
    <scope>NUCLEOTIDE SEQUENCE</scope>
    <source>
        <strain evidence="1 3">CCMP2712</strain>
    </source>
</reference>
<name>L1IPQ8_GUITC</name>
<evidence type="ECO:0000313" key="3">
    <source>
        <dbReference type="Proteomes" id="UP000011087"/>
    </source>
</evidence>
<evidence type="ECO:0000313" key="2">
    <source>
        <dbReference type="EnsemblProtists" id="EKX38082"/>
    </source>
</evidence>
<reference evidence="3" key="2">
    <citation type="submission" date="2012-11" db="EMBL/GenBank/DDBJ databases">
        <authorList>
            <person name="Kuo A."/>
            <person name="Curtis B.A."/>
            <person name="Tanifuji G."/>
            <person name="Burki F."/>
            <person name="Gruber A."/>
            <person name="Irimia M."/>
            <person name="Maruyama S."/>
            <person name="Arias M.C."/>
            <person name="Ball S.G."/>
            <person name="Gile G.H."/>
            <person name="Hirakawa Y."/>
            <person name="Hopkins J.F."/>
            <person name="Rensing S.A."/>
            <person name="Schmutz J."/>
            <person name="Symeonidi A."/>
            <person name="Elias M."/>
            <person name="Eveleigh R.J."/>
            <person name="Herman E.K."/>
            <person name="Klute M.J."/>
            <person name="Nakayama T."/>
            <person name="Obornik M."/>
            <person name="Reyes-Prieto A."/>
            <person name="Armbrust E.V."/>
            <person name="Aves S.J."/>
            <person name="Beiko R.G."/>
            <person name="Coutinho P."/>
            <person name="Dacks J.B."/>
            <person name="Durnford D.G."/>
            <person name="Fast N.M."/>
            <person name="Green B.R."/>
            <person name="Grisdale C."/>
            <person name="Hempe F."/>
            <person name="Henrissat B."/>
            <person name="Hoppner M.P."/>
            <person name="Ishida K.-I."/>
            <person name="Kim E."/>
            <person name="Koreny L."/>
            <person name="Kroth P.G."/>
            <person name="Liu Y."/>
            <person name="Malik S.-B."/>
            <person name="Maier U.G."/>
            <person name="McRose D."/>
            <person name="Mock T."/>
            <person name="Neilson J.A."/>
            <person name="Onodera N.T."/>
            <person name="Poole A.M."/>
            <person name="Pritham E.J."/>
            <person name="Richards T.A."/>
            <person name="Rocap G."/>
            <person name="Roy S.W."/>
            <person name="Sarai C."/>
            <person name="Schaack S."/>
            <person name="Shirato S."/>
            <person name="Slamovits C.H."/>
            <person name="Spencer D.F."/>
            <person name="Suzuki S."/>
            <person name="Worden A.Z."/>
            <person name="Zauner S."/>
            <person name="Barry K."/>
            <person name="Bell C."/>
            <person name="Bharti A.K."/>
            <person name="Crow J.A."/>
            <person name="Grimwood J."/>
            <person name="Kramer R."/>
            <person name="Lindquist E."/>
            <person name="Lucas S."/>
            <person name="Salamov A."/>
            <person name="McFadden G.I."/>
            <person name="Lane C.E."/>
            <person name="Keeling P.J."/>
            <person name="Gray M.W."/>
            <person name="Grigoriev I.V."/>
            <person name="Archibald J.M."/>
        </authorList>
    </citation>
    <scope>NUCLEOTIDE SEQUENCE</scope>
    <source>
        <strain evidence="3">CCMP2712</strain>
    </source>
</reference>
<dbReference type="PaxDb" id="55529-EKX38082"/>
<dbReference type="EMBL" id="JH993052">
    <property type="protein sequence ID" value="EKX38082.1"/>
    <property type="molecule type" value="Genomic_DNA"/>
</dbReference>